<dbReference type="EnsemblPlants" id="OPUNC07G08750.1">
    <property type="protein sequence ID" value="OPUNC07G08750.1"/>
    <property type="gene ID" value="OPUNC07G08750"/>
</dbReference>
<reference evidence="2" key="2">
    <citation type="submission" date="2018-05" db="EMBL/GenBank/DDBJ databases">
        <title>OpunRS2 (Oryza punctata Reference Sequence Version 2).</title>
        <authorList>
            <person name="Zhang J."/>
            <person name="Kudrna D."/>
            <person name="Lee S."/>
            <person name="Talag J."/>
            <person name="Welchert J."/>
            <person name="Wing R.A."/>
        </authorList>
    </citation>
    <scope>NUCLEOTIDE SEQUENCE [LARGE SCALE GENOMIC DNA]</scope>
</reference>
<proteinExistence type="predicted"/>
<reference evidence="2" key="1">
    <citation type="submission" date="2015-04" db="UniProtKB">
        <authorList>
            <consortium name="EnsemblPlants"/>
        </authorList>
    </citation>
    <scope>IDENTIFICATION</scope>
</reference>
<keyword evidence="3" id="KW-1185">Reference proteome</keyword>
<dbReference type="AlphaFoldDB" id="A0A0E0LJ45"/>
<name>A0A0E0LJ45_ORYPU</name>
<keyword evidence="1" id="KW-0732">Signal</keyword>
<sequence>MAVAAAVVTATPVALATTWTSSAHSLTVFLILSSYACHQPSPPLKQASSLRSGSTSWLTYHMYDSAALVANAAPVLHGVQVTTSDISADATGDIFYRWTHHLIGKFFFDNGFGEEGEADEVGNGDVATFQFPYFEKATMINRG</sequence>
<dbReference type="HOGENOM" id="CLU_1809348_0_0_1"/>
<feature type="signal peptide" evidence="1">
    <location>
        <begin position="1"/>
        <end position="16"/>
    </location>
</feature>
<organism evidence="2">
    <name type="scientific">Oryza punctata</name>
    <name type="common">Red rice</name>
    <dbReference type="NCBI Taxonomy" id="4537"/>
    <lineage>
        <taxon>Eukaryota</taxon>
        <taxon>Viridiplantae</taxon>
        <taxon>Streptophyta</taxon>
        <taxon>Embryophyta</taxon>
        <taxon>Tracheophyta</taxon>
        <taxon>Spermatophyta</taxon>
        <taxon>Magnoliopsida</taxon>
        <taxon>Liliopsida</taxon>
        <taxon>Poales</taxon>
        <taxon>Poaceae</taxon>
        <taxon>BOP clade</taxon>
        <taxon>Oryzoideae</taxon>
        <taxon>Oryzeae</taxon>
        <taxon>Oryzinae</taxon>
        <taxon>Oryza</taxon>
    </lineage>
</organism>
<evidence type="ECO:0008006" key="4">
    <source>
        <dbReference type="Google" id="ProtNLM"/>
    </source>
</evidence>
<evidence type="ECO:0000256" key="1">
    <source>
        <dbReference type="SAM" id="SignalP"/>
    </source>
</evidence>
<evidence type="ECO:0000313" key="3">
    <source>
        <dbReference type="Proteomes" id="UP000026962"/>
    </source>
</evidence>
<protein>
    <recommendedName>
        <fullName evidence="4">Dirigent protein</fullName>
    </recommendedName>
</protein>
<feature type="chain" id="PRO_5002366624" description="Dirigent protein" evidence="1">
    <location>
        <begin position="17"/>
        <end position="143"/>
    </location>
</feature>
<dbReference type="Proteomes" id="UP000026962">
    <property type="component" value="Chromosome 7"/>
</dbReference>
<accession>A0A0E0LJ45</accession>
<evidence type="ECO:0000313" key="2">
    <source>
        <dbReference type="EnsemblPlants" id="OPUNC07G08750.1"/>
    </source>
</evidence>
<dbReference type="Gramene" id="OPUNC07G08750.1">
    <property type="protein sequence ID" value="OPUNC07G08750.1"/>
    <property type="gene ID" value="OPUNC07G08750"/>
</dbReference>